<sequence>MATRTPTIPKFLLPQTGRIWRTRRSPSTKRFASSSPPQKPPVLEKPERFNPPSHGARLPRSSSMPKHYGGQLSKEEAIAQIKREYPGLMAPGGTLAYRIIYSKWIHLTITIGTLTTLAIWTWTLNLQRNSPYADMLPSSSDLLWHPIRSTRAFIEVLRLDELHNSAIVAEKRARRVDDVAKRTQYRKAHGLSEEQGLESIFGLGKAKEEDAAEEVKEKEARPVKVSDVEGPVTEPRKKFLGII</sequence>
<feature type="transmembrane region" description="Helical" evidence="2">
    <location>
        <begin position="104"/>
        <end position="122"/>
    </location>
</feature>
<accession>A0AAJ0FBR2</accession>
<evidence type="ECO:0000313" key="3">
    <source>
        <dbReference type="EMBL" id="KAK1761367.1"/>
    </source>
</evidence>
<name>A0AAJ0FBR2_9PEZI</name>
<evidence type="ECO:0000256" key="2">
    <source>
        <dbReference type="SAM" id="Phobius"/>
    </source>
</evidence>
<dbReference type="EMBL" id="MU839827">
    <property type="protein sequence ID" value="KAK1761367.1"/>
    <property type="molecule type" value="Genomic_DNA"/>
</dbReference>
<keyword evidence="4" id="KW-1185">Reference proteome</keyword>
<evidence type="ECO:0000256" key="1">
    <source>
        <dbReference type="SAM" id="MobiDB-lite"/>
    </source>
</evidence>
<keyword evidence="2" id="KW-0472">Membrane</keyword>
<organism evidence="3 4">
    <name type="scientific">Echria macrotheca</name>
    <dbReference type="NCBI Taxonomy" id="438768"/>
    <lineage>
        <taxon>Eukaryota</taxon>
        <taxon>Fungi</taxon>
        <taxon>Dikarya</taxon>
        <taxon>Ascomycota</taxon>
        <taxon>Pezizomycotina</taxon>
        <taxon>Sordariomycetes</taxon>
        <taxon>Sordariomycetidae</taxon>
        <taxon>Sordariales</taxon>
        <taxon>Schizotheciaceae</taxon>
        <taxon>Echria</taxon>
    </lineage>
</organism>
<protein>
    <submittedName>
        <fullName evidence="3">Uncharacterized protein</fullName>
    </submittedName>
</protein>
<evidence type="ECO:0000313" key="4">
    <source>
        <dbReference type="Proteomes" id="UP001239445"/>
    </source>
</evidence>
<keyword evidence="2" id="KW-1133">Transmembrane helix</keyword>
<keyword evidence="2" id="KW-0812">Transmembrane</keyword>
<gene>
    <name evidence="3" type="ORF">QBC47DRAFT_369866</name>
</gene>
<feature type="region of interest" description="Disordered" evidence="1">
    <location>
        <begin position="1"/>
        <end position="69"/>
    </location>
</feature>
<reference evidence="3" key="1">
    <citation type="submission" date="2023-06" db="EMBL/GenBank/DDBJ databases">
        <title>Genome-scale phylogeny and comparative genomics of the fungal order Sordariales.</title>
        <authorList>
            <consortium name="Lawrence Berkeley National Laboratory"/>
            <person name="Hensen N."/>
            <person name="Bonometti L."/>
            <person name="Westerberg I."/>
            <person name="Brannstrom I.O."/>
            <person name="Guillou S."/>
            <person name="Cros-Aarteil S."/>
            <person name="Calhoun S."/>
            <person name="Haridas S."/>
            <person name="Kuo A."/>
            <person name="Mondo S."/>
            <person name="Pangilinan J."/>
            <person name="Riley R."/>
            <person name="Labutti K."/>
            <person name="Andreopoulos B."/>
            <person name="Lipzen A."/>
            <person name="Chen C."/>
            <person name="Yanf M."/>
            <person name="Daum C."/>
            <person name="Ng V."/>
            <person name="Clum A."/>
            <person name="Steindorff A."/>
            <person name="Ohm R."/>
            <person name="Martin F."/>
            <person name="Silar P."/>
            <person name="Natvig D."/>
            <person name="Lalanne C."/>
            <person name="Gautier V."/>
            <person name="Ament-Velasquez S.L."/>
            <person name="Kruys A."/>
            <person name="Hutchinson M.I."/>
            <person name="Powell A.J."/>
            <person name="Barry K."/>
            <person name="Miller A.N."/>
            <person name="Grigoriev I.V."/>
            <person name="Debuchy R."/>
            <person name="Gladieux P."/>
            <person name="Thoren M.H."/>
            <person name="Johannesson H."/>
        </authorList>
    </citation>
    <scope>NUCLEOTIDE SEQUENCE</scope>
    <source>
        <strain evidence="3">PSN4</strain>
    </source>
</reference>
<dbReference type="Proteomes" id="UP001239445">
    <property type="component" value="Unassembled WGS sequence"/>
</dbReference>
<comment type="caution">
    <text evidence="3">The sequence shown here is derived from an EMBL/GenBank/DDBJ whole genome shotgun (WGS) entry which is preliminary data.</text>
</comment>
<dbReference type="AlphaFoldDB" id="A0AAJ0FBR2"/>
<proteinExistence type="predicted"/>